<organism evidence="4 5">
    <name type="scientific">Mycena pura</name>
    <dbReference type="NCBI Taxonomy" id="153505"/>
    <lineage>
        <taxon>Eukaryota</taxon>
        <taxon>Fungi</taxon>
        <taxon>Dikarya</taxon>
        <taxon>Basidiomycota</taxon>
        <taxon>Agaricomycotina</taxon>
        <taxon>Agaricomycetes</taxon>
        <taxon>Agaricomycetidae</taxon>
        <taxon>Agaricales</taxon>
        <taxon>Marasmiineae</taxon>
        <taxon>Mycenaceae</taxon>
        <taxon>Mycena</taxon>
    </lineage>
</organism>
<reference evidence="4" key="1">
    <citation type="submission" date="2023-03" db="EMBL/GenBank/DDBJ databases">
        <title>Massive genome expansion in bonnet fungi (Mycena s.s.) driven by repeated elements and novel gene families across ecological guilds.</title>
        <authorList>
            <consortium name="Lawrence Berkeley National Laboratory"/>
            <person name="Harder C.B."/>
            <person name="Miyauchi S."/>
            <person name="Viragh M."/>
            <person name="Kuo A."/>
            <person name="Thoen E."/>
            <person name="Andreopoulos B."/>
            <person name="Lu D."/>
            <person name="Skrede I."/>
            <person name="Drula E."/>
            <person name="Henrissat B."/>
            <person name="Morin E."/>
            <person name="Kohler A."/>
            <person name="Barry K."/>
            <person name="LaButti K."/>
            <person name="Morin E."/>
            <person name="Salamov A."/>
            <person name="Lipzen A."/>
            <person name="Mereny Z."/>
            <person name="Hegedus B."/>
            <person name="Baldrian P."/>
            <person name="Stursova M."/>
            <person name="Weitz H."/>
            <person name="Taylor A."/>
            <person name="Grigoriev I.V."/>
            <person name="Nagy L.G."/>
            <person name="Martin F."/>
            <person name="Kauserud H."/>
        </authorList>
    </citation>
    <scope>NUCLEOTIDE SEQUENCE</scope>
    <source>
        <strain evidence="4">9144</strain>
    </source>
</reference>
<feature type="transmembrane region" description="Helical" evidence="2">
    <location>
        <begin position="257"/>
        <end position="280"/>
    </location>
</feature>
<keyword evidence="2" id="KW-0812">Transmembrane</keyword>
<feature type="region of interest" description="Disordered" evidence="1">
    <location>
        <begin position="160"/>
        <end position="229"/>
    </location>
</feature>
<feature type="compositionally biased region" description="Low complexity" evidence="1">
    <location>
        <begin position="167"/>
        <end position="227"/>
    </location>
</feature>
<keyword evidence="3" id="KW-0732">Signal</keyword>
<evidence type="ECO:0000256" key="3">
    <source>
        <dbReference type="SAM" id="SignalP"/>
    </source>
</evidence>
<feature type="signal peptide" evidence="3">
    <location>
        <begin position="1"/>
        <end position="18"/>
    </location>
</feature>
<accession>A0AAD6V263</accession>
<proteinExistence type="predicted"/>
<evidence type="ECO:0000256" key="1">
    <source>
        <dbReference type="SAM" id="MobiDB-lite"/>
    </source>
</evidence>
<keyword evidence="2" id="KW-1133">Transmembrane helix</keyword>
<dbReference type="Proteomes" id="UP001219525">
    <property type="component" value="Unassembled WGS sequence"/>
</dbReference>
<keyword evidence="2" id="KW-0472">Membrane</keyword>
<evidence type="ECO:0000313" key="4">
    <source>
        <dbReference type="EMBL" id="KAJ7197910.1"/>
    </source>
</evidence>
<evidence type="ECO:0000313" key="5">
    <source>
        <dbReference type="Proteomes" id="UP001219525"/>
    </source>
</evidence>
<feature type="region of interest" description="Disordered" evidence="1">
    <location>
        <begin position="377"/>
        <end position="403"/>
    </location>
</feature>
<sequence length="403" mass="42165">MWMIPLLSLLLYILRVCATQTNHTIDDADPLVTYRGTIDRSLTGFDPTRLNDGTVTFIPAPATDDSSAISINFTGTAVYVFIAYPAGRNDSLGSGFTARIDGGPNGVWAVSRPTAMYNHLAYQNTVLANAPHNLVLHGHTEWELYFDYVIYTSDQSDLASPPPPLLVPSANAPTPTNLGSPGSSPSSPGASTPIANLVSPTGGSSSTSSPDTSTSASPVSPSMISSPDASTVTKLATPSVITSPGASTSNTTRPFPVGAVAGGAVGGLILLALLAIPFIFRRRALAKLKAKPFATPSPASQDFAPSAPPLSAYPFLQQAQAARPGAGEKSGLRVGIPRAGGYLDWPESPYSTASDPTLLSMAEEIRCIRSSVQRLQTELPEARDGSPVFQRPPPYAELQSQSL</sequence>
<feature type="chain" id="PRO_5042292843" evidence="3">
    <location>
        <begin position="19"/>
        <end position="403"/>
    </location>
</feature>
<keyword evidence="5" id="KW-1185">Reference proteome</keyword>
<dbReference type="EMBL" id="JARJCW010000075">
    <property type="protein sequence ID" value="KAJ7197910.1"/>
    <property type="molecule type" value="Genomic_DNA"/>
</dbReference>
<comment type="caution">
    <text evidence="4">The sequence shown here is derived from an EMBL/GenBank/DDBJ whole genome shotgun (WGS) entry which is preliminary data.</text>
</comment>
<name>A0AAD6V263_9AGAR</name>
<evidence type="ECO:0000256" key="2">
    <source>
        <dbReference type="SAM" id="Phobius"/>
    </source>
</evidence>
<gene>
    <name evidence="4" type="ORF">GGX14DRAFT_667054</name>
</gene>
<protein>
    <submittedName>
        <fullName evidence="4">Uncharacterized protein</fullName>
    </submittedName>
</protein>
<dbReference type="AlphaFoldDB" id="A0AAD6V263"/>